<name>A0A1G8PNH5_9BACI</name>
<dbReference type="EMBL" id="FNDU01000015">
    <property type="protein sequence ID" value="SDI93755.1"/>
    <property type="molecule type" value="Genomic_DNA"/>
</dbReference>
<evidence type="ECO:0000259" key="1">
    <source>
        <dbReference type="PROSITE" id="PS50943"/>
    </source>
</evidence>
<feature type="domain" description="HTH cro/C1-type" evidence="1">
    <location>
        <begin position="15"/>
        <end position="69"/>
    </location>
</feature>
<accession>A0A1G8PNH5</accession>
<protein>
    <submittedName>
        <fullName evidence="2">Helix-turn-helix domain-containing protein</fullName>
    </submittedName>
</protein>
<organism evidence="2 3">
    <name type="scientific">Alteribacillus bidgolensis</name>
    <dbReference type="NCBI Taxonomy" id="930129"/>
    <lineage>
        <taxon>Bacteria</taxon>
        <taxon>Bacillati</taxon>
        <taxon>Bacillota</taxon>
        <taxon>Bacilli</taxon>
        <taxon>Bacillales</taxon>
        <taxon>Bacillaceae</taxon>
        <taxon>Alteribacillus</taxon>
    </lineage>
</organism>
<dbReference type="CDD" id="cd00093">
    <property type="entry name" value="HTH_XRE"/>
    <property type="match status" value="1"/>
</dbReference>
<evidence type="ECO:0000313" key="3">
    <source>
        <dbReference type="Proteomes" id="UP000199017"/>
    </source>
</evidence>
<dbReference type="Pfam" id="PF13560">
    <property type="entry name" value="HTH_31"/>
    <property type="match status" value="1"/>
</dbReference>
<dbReference type="AlphaFoldDB" id="A0A1G8PNH5"/>
<sequence length="85" mass="9956">MLNEDLFAKALGRFLRLRRLEQDQTLEKLASIAHINDKNLGRIERGEKIPKAHTLFQIVMALNLTNTTFNKILKEYESLKKEENM</sequence>
<evidence type="ECO:0000313" key="2">
    <source>
        <dbReference type="EMBL" id="SDI93755.1"/>
    </source>
</evidence>
<proteinExistence type="predicted"/>
<dbReference type="RefSeq" id="WP_170031978.1">
    <property type="nucleotide sequence ID" value="NZ_FNDU01000015.1"/>
</dbReference>
<dbReference type="PROSITE" id="PS50943">
    <property type="entry name" value="HTH_CROC1"/>
    <property type="match status" value="1"/>
</dbReference>
<dbReference type="STRING" id="930129.SAMN05216352_11541"/>
<dbReference type="InterPro" id="IPR010982">
    <property type="entry name" value="Lambda_DNA-bd_dom_sf"/>
</dbReference>
<dbReference type="Gene3D" id="1.10.260.40">
    <property type="entry name" value="lambda repressor-like DNA-binding domains"/>
    <property type="match status" value="1"/>
</dbReference>
<dbReference type="Proteomes" id="UP000199017">
    <property type="component" value="Unassembled WGS sequence"/>
</dbReference>
<dbReference type="InterPro" id="IPR001387">
    <property type="entry name" value="Cro/C1-type_HTH"/>
</dbReference>
<reference evidence="2 3" key="1">
    <citation type="submission" date="2016-10" db="EMBL/GenBank/DDBJ databases">
        <authorList>
            <person name="de Groot N.N."/>
        </authorList>
    </citation>
    <scope>NUCLEOTIDE SEQUENCE [LARGE SCALE GENOMIC DNA]</scope>
    <source>
        <strain evidence="3">P4B,CCM 7963,CECT 7998,DSM 25260,IBRC-M 10614,KCTC 13821</strain>
    </source>
</reference>
<keyword evidence="3" id="KW-1185">Reference proteome</keyword>
<dbReference type="GO" id="GO:0003677">
    <property type="term" value="F:DNA binding"/>
    <property type="evidence" value="ECO:0007669"/>
    <property type="project" value="InterPro"/>
</dbReference>
<dbReference type="SUPFAM" id="SSF47413">
    <property type="entry name" value="lambda repressor-like DNA-binding domains"/>
    <property type="match status" value="1"/>
</dbReference>
<dbReference type="SMART" id="SM00530">
    <property type="entry name" value="HTH_XRE"/>
    <property type="match status" value="1"/>
</dbReference>
<gene>
    <name evidence="2" type="ORF">SAMN05216352_11541</name>
</gene>